<accession>A0A6J5N672</accession>
<dbReference type="EMBL" id="LR796600">
    <property type="protein sequence ID" value="CAB4153531.1"/>
    <property type="molecule type" value="Genomic_DNA"/>
</dbReference>
<organism evidence="1">
    <name type="scientific">uncultured Caudovirales phage</name>
    <dbReference type="NCBI Taxonomy" id="2100421"/>
    <lineage>
        <taxon>Viruses</taxon>
        <taxon>Duplodnaviria</taxon>
        <taxon>Heunggongvirae</taxon>
        <taxon>Uroviricota</taxon>
        <taxon>Caudoviricetes</taxon>
        <taxon>Peduoviridae</taxon>
        <taxon>Maltschvirus</taxon>
        <taxon>Maltschvirus maltsch</taxon>
    </lineage>
</organism>
<sequence length="80" mass="9165">MVEIMKRIKWHNGETTEGATATELLKQLLHGWNPDTVPELKIVLAKRGQVAPPTAQENDEEFLRRLHANGMLVYHSDDQF</sequence>
<name>A0A6J5N672_9CAUD</name>
<proteinExistence type="predicted"/>
<evidence type="ECO:0000313" key="1">
    <source>
        <dbReference type="EMBL" id="CAB4153531.1"/>
    </source>
</evidence>
<protein>
    <submittedName>
        <fullName evidence="1">Uncharacterized protein</fullName>
    </submittedName>
</protein>
<reference evidence="1" key="1">
    <citation type="submission" date="2020-04" db="EMBL/GenBank/DDBJ databases">
        <authorList>
            <person name="Chiriac C."/>
            <person name="Salcher M."/>
            <person name="Ghai R."/>
            <person name="Kavagutti S V."/>
        </authorList>
    </citation>
    <scope>NUCLEOTIDE SEQUENCE</scope>
</reference>
<gene>
    <name evidence="1" type="ORF">UFOVP625_3</name>
</gene>